<reference evidence="1 2" key="1">
    <citation type="journal article" date="2018" name="Int. J. Syst. Evol. Microbiol.">
        <title>Micromonospora globbae sp. nov., an endophytic actinomycete isolated from roots of Globba winitii C. H. Wright.</title>
        <authorList>
            <person name="Kuncharoen N."/>
            <person name="Pittayakhajonwut P."/>
            <person name="Tanasupawat S."/>
        </authorList>
    </citation>
    <scope>NUCLEOTIDE SEQUENCE [LARGE SCALE GENOMIC DNA]</scope>
    <source>
        <strain evidence="1 2">WPS1-2</strain>
    </source>
</reference>
<accession>A0A420ET70</accession>
<protein>
    <submittedName>
        <fullName evidence="1">Uncharacterized protein</fullName>
    </submittedName>
</protein>
<name>A0A420ET70_9ACTN</name>
<organism evidence="1 2">
    <name type="scientific">Micromonospora globbae</name>
    <dbReference type="NCBI Taxonomy" id="1894969"/>
    <lineage>
        <taxon>Bacteria</taxon>
        <taxon>Bacillati</taxon>
        <taxon>Actinomycetota</taxon>
        <taxon>Actinomycetes</taxon>
        <taxon>Micromonosporales</taxon>
        <taxon>Micromonosporaceae</taxon>
        <taxon>Micromonospora</taxon>
    </lineage>
</organism>
<proteinExistence type="predicted"/>
<evidence type="ECO:0000313" key="1">
    <source>
        <dbReference type="EMBL" id="RKF23875.1"/>
    </source>
</evidence>
<comment type="caution">
    <text evidence="1">The sequence shown here is derived from an EMBL/GenBank/DDBJ whole genome shotgun (WGS) entry which is preliminary data.</text>
</comment>
<dbReference type="EMBL" id="RAQQ01000031">
    <property type="protein sequence ID" value="RKF23875.1"/>
    <property type="molecule type" value="Genomic_DNA"/>
</dbReference>
<dbReference type="AlphaFoldDB" id="A0A420ET70"/>
<gene>
    <name evidence="1" type="ORF">D7I43_29160</name>
</gene>
<evidence type="ECO:0000313" key="2">
    <source>
        <dbReference type="Proteomes" id="UP000285744"/>
    </source>
</evidence>
<dbReference type="Proteomes" id="UP000285744">
    <property type="component" value="Unassembled WGS sequence"/>
</dbReference>
<sequence length="59" mass="5908">MVGVDSVFEVEPPGLGDLGSPHPAAAADVNEATSLQGPCRLPLVHSIGPAQVVTISDST</sequence>